<dbReference type="AlphaFoldDB" id="A0A8R1TK09"/>
<dbReference type="EMBL" id="CMVM020000345">
    <property type="status" value="NOT_ANNOTATED_CDS"/>
    <property type="molecule type" value="Genomic_DNA"/>
</dbReference>
<dbReference type="Proteomes" id="UP000024404">
    <property type="component" value="Unassembled WGS sequence"/>
</dbReference>
<reference evidence="1" key="2">
    <citation type="submission" date="2022-06" db="UniProtKB">
        <authorList>
            <consortium name="EnsemblMetazoa"/>
        </authorList>
    </citation>
    <scope>IDENTIFICATION</scope>
</reference>
<sequence>MSSPAVDFVLNTVLAFPYVMPIDFSLPLRQSTDYSPMFERQQKFEETRPCPRPGEQFLAVSSGGEAHYCSTVTSAY</sequence>
<evidence type="ECO:0000313" key="1">
    <source>
        <dbReference type="EnsemblMetazoa" id="OVOC10767.1"/>
    </source>
</evidence>
<proteinExistence type="predicted"/>
<name>A0A8R1TK09_ONCVO</name>
<dbReference type="EnsemblMetazoa" id="OVOC10767.1">
    <property type="protein sequence ID" value="OVOC10767.1"/>
    <property type="gene ID" value="WBGene00247576"/>
</dbReference>
<organism evidence="1 2">
    <name type="scientific">Onchocerca volvulus</name>
    <dbReference type="NCBI Taxonomy" id="6282"/>
    <lineage>
        <taxon>Eukaryota</taxon>
        <taxon>Metazoa</taxon>
        <taxon>Ecdysozoa</taxon>
        <taxon>Nematoda</taxon>
        <taxon>Chromadorea</taxon>
        <taxon>Rhabditida</taxon>
        <taxon>Spirurina</taxon>
        <taxon>Spiruromorpha</taxon>
        <taxon>Filarioidea</taxon>
        <taxon>Onchocercidae</taxon>
        <taxon>Onchocerca</taxon>
    </lineage>
</organism>
<keyword evidence="2" id="KW-1185">Reference proteome</keyword>
<protein>
    <submittedName>
        <fullName evidence="1">Uncharacterized protein</fullName>
    </submittedName>
</protein>
<reference evidence="2" key="1">
    <citation type="submission" date="2013-10" db="EMBL/GenBank/DDBJ databases">
        <title>Genome sequencing of Onchocerca volvulus.</title>
        <authorList>
            <person name="Cotton J."/>
            <person name="Tsai J."/>
            <person name="Stanley E."/>
            <person name="Tracey A."/>
            <person name="Holroyd N."/>
            <person name="Lustigman S."/>
            <person name="Berriman M."/>
        </authorList>
    </citation>
    <scope>NUCLEOTIDE SEQUENCE</scope>
</reference>
<accession>A0A8R1TK09</accession>
<evidence type="ECO:0000313" key="2">
    <source>
        <dbReference type="Proteomes" id="UP000024404"/>
    </source>
</evidence>